<dbReference type="RefSeq" id="WP_346125486.1">
    <property type="nucleotide sequence ID" value="NZ_BAABGU010000079.1"/>
</dbReference>
<gene>
    <name evidence="1" type="ORF">GCM10023176_61870</name>
</gene>
<evidence type="ECO:0000313" key="1">
    <source>
        <dbReference type="EMBL" id="GAA4581235.1"/>
    </source>
</evidence>
<reference evidence="2" key="1">
    <citation type="journal article" date="2019" name="Int. J. Syst. Evol. Microbiol.">
        <title>The Global Catalogue of Microorganisms (GCM) 10K type strain sequencing project: providing services to taxonomists for standard genome sequencing and annotation.</title>
        <authorList>
            <consortium name="The Broad Institute Genomics Platform"/>
            <consortium name="The Broad Institute Genome Sequencing Center for Infectious Disease"/>
            <person name="Wu L."/>
            <person name="Ma J."/>
        </authorList>
    </citation>
    <scope>NUCLEOTIDE SEQUENCE [LARGE SCALE GENOMIC DNA]</scope>
    <source>
        <strain evidence="2">JCM 3175</strain>
    </source>
</reference>
<dbReference type="EMBL" id="BAABGU010000079">
    <property type="protein sequence ID" value="GAA4581235.1"/>
    <property type="molecule type" value="Genomic_DNA"/>
</dbReference>
<name>A0ABP8T8T0_9ACTN</name>
<keyword evidence="2" id="KW-1185">Reference proteome</keyword>
<proteinExistence type="predicted"/>
<organism evidence="1 2">
    <name type="scientific">Micromonospora coerulea</name>
    <dbReference type="NCBI Taxonomy" id="47856"/>
    <lineage>
        <taxon>Bacteria</taxon>
        <taxon>Bacillati</taxon>
        <taxon>Actinomycetota</taxon>
        <taxon>Actinomycetes</taxon>
        <taxon>Micromonosporales</taxon>
        <taxon>Micromonosporaceae</taxon>
        <taxon>Micromonospora</taxon>
    </lineage>
</organism>
<dbReference type="Proteomes" id="UP001500307">
    <property type="component" value="Unassembled WGS sequence"/>
</dbReference>
<protein>
    <submittedName>
        <fullName evidence="1">Uncharacterized protein</fullName>
    </submittedName>
</protein>
<evidence type="ECO:0000313" key="2">
    <source>
        <dbReference type="Proteomes" id="UP001500307"/>
    </source>
</evidence>
<sequence length="290" mass="32893">MQRPIMPPPAHDVTATWTAAALATGPADRDRAEAAALAAYRAAGLPAPRRFVWCASLPDAIEQLRQHIGDGHTPLVRQVRRDVLNKALSAARAPLWEQASDLERFTAHGDFHTFFERTGYYGEQRYDGVEERYDLMEHPYRCSPVLPTERAALQPVLHAVRSSYDSVLRRTWNALGRAARDYTLHPAWYWYDHQTTVDQDDEARAVVRYCLPDLDDRFFDPAWHFYPDLVVLAAIDTYRAVFATAPDPRWEGCRNEALTSGPWWPFADVAVMCERPNAAPASQEAARSRS</sequence>
<comment type="caution">
    <text evidence="1">The sequence shown here is derived from an EMBL/GenBank/DDBJ whole genome shotgun (WGS) entry which is preliminary data.</text>
</comment>
<accession>A0ABP8T8T0</accession>